<reference evidence="2 3" key="1">
    <citation type="journal article" date="2011" name="Science">
        <title>The Selaginella genome identifies genetic changes associated with the evolution of vascular plants.</title>
        <authorList>
            <person name="Banks J.A."/>
            <person name="Nishiyama T."/>
            <person name="Hasebe M."/>
            <person name="Bowman J.L."/>
            <person name="Gribskov M."/>
            <person name="dePamphilis C."/>
            <person name="Albert V.A."/>
            <person name="Aono N."/>
            <person name="Aoyama T."/>
            <person name="Ambrose B.A."/>
            <person name="Ashton N.W."/>
            <person name="Axtell M.J."/>
            <person name="Barker E."/>
            <person name="Barker M.S."/>
            <person name="Bennetzen J.L."/>
            <person name="Bonawitz N.D."/>
            <person name="Chapple C."/>
            <person name="Cheng C."/>
            <person name="Correa L.G."/>
            <person name="Dacre M."/>
            <person name="DeBarry J."/>
            <person name="Dreyer I."/>
            <person name="Elias M."/>
            <person name="Engstrom E.M."/>
            <person name="Estelle M."/>
            <person name="Feng L."/>
            <person name="Finet C."/>
            <person name="Floyd S.K."/>
            <person name="Frommer W.B."/>
            <person name="Fujita T."/>
            <person name="Gramzow L."/>
            <person name="Gutensohn M."/>
            <person name="Harholt J."/>
            <person name="Hattori M."/>
            <person name="Heyl A."/>
            <person name="Hirai T."/>
            <person name="Hiwatashi Y."/>
            <person name="Ishikawa M."/>
            <person name="Iwata M."/>
            <person name="Karol K.G."/>
            <person name="Koehler B."/>
            <person name="Kolukisaoglu U."/>
            <person name="Kubo M."/>
            <person name="Kurata T."/>
            <person name="Lalonde S."/>
            <person name="Li K."/>
            <person name="Li Y."/>
            <person name="Litt A."/>
            <person name="Lyons E."/>
            <person name="Manning G."/>
            <person name="Maruyama T."/>
            <person name="Michael T.P."/>
            <person name="Mikami K."/>
            <person name="Miyazaki S."/>
            <person name="Morinaga S."/>
            <person name="Murata T."/>
            <person name="Mueller-Roeber B."/>
            <person name="Nelson D.R."/>
            <person name="Obara M."/>
            <person name="Oguri Y."/>
            <person name="Olmstead R.G."/>
            <person name="Onodera N."/>
            <person name="Petersen B.L."/>
            <person name="Pils B."/>
            <person name="Prigge M."/>
            <person name="Rensing S.A."/>
            <person name="Riano-Pachon D.M."/>
            <person name="Roberts A.W."/>
            <person name="Sato Y."/>
            <person name="Scheller H.V."/>
            <person name="Schulz B."/>
            <person name="Schulz C."/>
            <person name="Shakirov E.V."/>
            <person name="Shibagaki N."/>
            <person name="Shinohara N."/>
            <person name="Shippen D.E."/>
            <person name="Soerensen I."/>
            <person name="Sotooka R."/>
            <person name="Sugimoto N."/>
            <person name="Sugita M."/>
            <person name="Sumikawa N."/>
            <person name="Tanurdzic M."/>
            <person name="Theissen G."/>
            <person name="Ulvskov P."/>
            <person name="Wakazuki S."/>
            <person name="Weng J.K."/>
            <person name="Willats W.W."/>
            <person name="Wipf D."/>
            <person name="Wolf P.G."/>
            <person name="Yang L."/>
            <person name="Zimmer A.D."/>
            <person name="Zhu Q."/>
            <person name="Mitros T."/>
            <person name="Hellsten U."/>
            <person name="Loque D."/>
            <person name="Otillar R."/>
            <person name="Salamov A."/>
            <person name="Schmutz J."/>
            <person name="Shapiro H."/>
            <person name="Lindquist E."/>
            <person name="Lucas S."/>
            <person name="Rokhsar D."/>
            <person name="Grigoriev I.V."/>
        </authorList>
    </citation>
    <scope>NUCLEOTIDE SEQUENCE [LARGE SCALE GENOMIC DNA]</scope>
</reference>
<gene>
    <name evidence="2" type="ORF">SELMODRAFT_426443</name>
</gene>
<dbReference type="OrthoDB" id="762052at2759"/>
<evidence type="ECO:0000313" key="3">
    <source>
        <dbReference type="Proteomes" id="UP000001514"/>
    </source>
</evidence>
<proteinExistence type="predicted"/>
<dbReference type="FunCoup" id="D8SWD5">
    <property type="interactions" value="79"/>
</dbReference>
<dbReference type="Gramene" id="EFJ11274">
    <property type="protein sequence ID" value="EFJ11274"/>
    <property type="gene ID" value="SELMODRAFT_426443"/>
</dbReference>
<sequence length="190" mass="20938">MAMAMAEEDFGDAELWAAIDSAAAARYGGDRSIVVSSRFQQQQSPPARRHPLVELPPSPQQQPGLGLGYIVPRMAARSDAIAPPSLKRQQSHFPDGHIPVRQKQSSYLGSIVARDAGRPSSSWTNQNENQQPSTTNHNVSPWMPQQEIPSSTVFRQLQDAAMAILEKGDYLMMQGKPFIRKSGQFFSFAS</sequence>
<feature type="compositionally biased region" description="Polar residues" evidence="1">
    <location>
        <begin position="119"/>
        <end position="139"/>
    </location>
</feature>
<organism evidence="3">
    <name type="scientific">Selaginella moellendorffii</name>
    <name type="common">Spikemoss</name>
    <dbReference type="NCBI Taxonomy" id="88036"/>
    <lineage>
        <taxon>Eukaryota</taxon>
        <taxon>Viridiplantae</taxon>
        <taxon>Streptophyta</taxon>
        <taxon>Embryophyta</taxon>
        <taxon>Tracheophyta</taxon>
        <taxon>Lycopodiopsida</taxon>
        <taxon>Selaginellales</taxon>
        <taxon>Selaginellaceae</taxon>
        <taxon>Selaginella</taxon>
    </lineage>
</organism>
<keyword evidence="3" id="KW-1185">Reference proteome</keyword>
<dbReference type="EMBL" id="GL377648">
    <property type="protein sequence ID" value="EFJ11274.1"/>
    <property type="molecule type" value="Genomic_DNA"/>
</dbReference>
<dbReference type="InParanoid" id="D8SWD5"/>
<accession>D8SWD5</accession>
<dbReference type="HOGENOM" id="CLU_1430289_0_0_1"/>
<evidence type="ECO:0000256" key="1">
    <source>
        <dbReference type="SAM" id="MobiDB-lite"/>
    </source>
</evidence>
<dbReference type="KEGG" id="smo:SELMODRAFT_426443"/>
<dbReference type="Proteomes" id="UP000001514">
    <property type="component" value="Unassembled WGS sequence"/>
</dbReference>
<feature type="region of interest" description="Disordered" evidence="1">
    <location>
        <begin position="38"/>
        <end position="64"/>
    </location>
</feature>
<dbReference type="AlphaFoldDB" id="D8SWD5"/>
<evidence type="ECO:0000313" key="2">
    <source>
        <dbReference type="EMBL" id="EFJ11274.1"/>
    </source>
</evidence>
<dbReference type="PANTHER" id="PTHR37731">
    <property type="entry name" value="PEPTIDE TRANSPORTER FAMILY PROTEIN"/>
    <property type="match status" value="1"/>
</dbReference>
<dbReference type="STRING" id="88036.D8SWD5"/>
<dbReference type="PANTHER" id="PTHR37731:SF1">
    <property type="entry name" value="PEPTIDE TRANSPORTER FAMILY PROTEIN"/>
    <property type="match status" value="1"/>
</dbReference>
<feature type="region of interest" description="Disordered" evidence="1">
    <location>
        <begin position="115"/>
        <end position="145"/>
    </location>
</feature>
<protein>
    <submittedName>
        <fullName evidence="2">Uncharacterized protein</fullName>
    </submittedName>
</protein>
<name>D8SWD5_SELML</name>